<dbReference type="EMBL" id="FNYH01000007">
    <property type="protein sequence ID" value="SEI67900.1"/>
    <property type="molecule type" value="Genomic_DNA"/>
</dbReference>
<reference evidence="2" key="1">
    <citation type="submission" date="2016-10" db="EMBL/GenBank/DDBJ databases">
        <authorList>
            <person name="Varghese N."/>
            <person name="Submissions S."/>
        </authorList>
    </citation>
    <scope>NUCLEOTIDE SEQUENCE [LARGE SCALE GENOMIC DNA]</scope>
    <source>
        <strain evidence="2">DSM 7165</strain>
    </source>
</reference>
<organism evidence="1 2">
    <name type="scientific">Allopseudospirillum japonicum</name>
    <dbReference type="NCBI Taxonomy" id="64971"/>
    <lineage>
        <taxon>Bacteria</taxon>
        <taxon>Pseudomonadati</taxon>
        <taxon>Pseudomonadota</taxon>
        <taxon>Gammaproteobacteria</taxon>
        <taxon>Oceanospirillales</taxon>
        <taxon>Oceanospirillaceae</taxon>
        <taxon>Allopseudospirillum</taxon>
    </lineage>
</organism>
<protein>
    <submittedName>
        <fullName evidence="1">Uncharacterized protein</fullName>
    </submittedName>
</protein>
<gene>
    <name evidence="1" type="ORF">SAMN05421831_10774</name>
</gene>
<sequence>MAADFWCATHISFRFDPQQDRLVWILHTQARQRRDFYITRRLLAHLFSKIPTWLQAQHPMADRMLSTHQQTLAWHELTQAERQLQPSQDTPLPEVTEHLLLEEISLRTQADARIGVYLRTTDETHFSCALIITREHLLHILTLSYRYSCQAAWALTDPFAQTRQAAQQNPQVH</sequence>
<evidence type="ECO:0000313" key="2">
    <source>
        <dbReference type="Proteomes" id="UP000242999"/>
    </source>
</evidence>
<proteinExistence type="predicted"/>
<dbReference type="RefSeq" id="WP_093309776.1">
    <property type="nucleotide sequence ID" value="NZ_FNYH01000007.1"/>
</dbReference>
<name>A0A1H6SV45_9GAMM</name>
<keyword evidence="2" id="KW-1185">Reference proteome</keyword>
<accession>A0A1H6SV45</accession>
<dbReference type="Proteomes" id="UP000242999">
    <property type="component" value="Unassembled WGS sequence"/>
</dbReference>
<dbReference type="AlphaFoldDB" id="A0A1H6SV45"/>
<evidence type="ECO:0000313" key="1">
    <source>
        <dbReference type="EMBL" id="SEI67900.1"/>
    </source>
</evidence>